<evidence type="ECO:0000313" key="3">
    <source>
        <dbReference type="Proteomes" id="UP000076004"/>
    </source>
</evidence>
<organism evidence="2 3">
    <name type="scientific">Plasmodium gaboni</name>
    <dbReference type="NCBI Taxonomy" id="647221"/>
    <lineage>
        <taxon>Eukaryota</taxon>
        <taxon>Sar</taxon>
        <taxon>Alveolata</taxon>
        <taxon>Apicomplexa</taxon>
        <taxon>Aconoidasida</taxon>
        <taxon>Haemosporida</taxon>
        <taxon>Plasmodiidae</taxon>
        <taxon>Plasmodium</taxon>
        <taxon>Plasmodium (Laverania)</taxon>
    </lineage>
</organism>
<name>A0A151LRM2_9APIC</name>
<reference evidence="2 3" key="1">
    <citation type="journal article" date="2016" name="Nat. Commun.">
        <title>Genomes of cryptic chimpanzee Plasmodium species reveal key evolutionary events leading to human malaria.</title>
        <authorList>
            <person name="Sundararaman S.A."/>
            <person name="Plenderleith L.J."/>
            <person name="Liu W."/>
            <person name="Loy D.E."/>
            <person name="Learn G.H."/>
            <person name="Li Y."/>
            <person name="Shaw K.S."/>
            <person name="Ayouba A."/>
            <person name="Peeters M."/>
            <person name="Speede S."/>
            <person name="Shaw G.M."/>
            <person name="Bushman F.D."/>
            <person name="Brisson D."/>
            <person name="Rayner J.C."/>
            <person name="Sharp P.M."/>
            <person name="Hahn B.H."/>
        </authorList>
    </citation>
    <scope>NUCLEOTIDE SEQUENCE [LARGE SCALE GENOMIC DNA]</scope>
    <source>
        <strain evidence="2 3">SY75</strain>
    </source>
</reference>
<gene>
    <name evidence="2" type="ORF">PGSY75_0613900</name>
</gene>
<accession>A0A151LRM2</accession>
<evidence type="ECO:0000313" key="2">
    <source>
        <dbReference type="EMBL" id="KYO01835.1"/>
    </source>
</evidence>
<comment type="caution">
    <text evidence="2">The sequence shown here is derived from an EMBL/GenBank/DDBJ whole genome shotgun (WGS) entry which is preliminary data.</text>
</comment>
<dbReference type="RefSeq" id="XP_018642774.1">
    <property type="nucleotide sequence ID" value="XM_018784721.1"/>
</dbReference>
<dbReference type="VEuPathDB" id="PlasmoDB:PGSY75_0613900"/>
<evidence type="ECO:0000256" key="1">
    <source>
        <dbReference type="SAM" id="MobiDB-lite"/>
    </source>
</evidence>
<protein>
    <submittedName>
        <fullName evidence="2">Putative myosin E</fullName>
    </submittedName>
</protein>
<sequence length="440" mass="52321">EHVEETKKRDEEIYNDKMSDIEKNNSTNNIGIQLHVSEDSCMHNESSNNLTKCDEEDSLDENTKDCYDDYLDENYIDFNFSCMKATTINKLGNMNELSCYKNDGSDIIQTLFDYYDCSYDKAYENCFFENRWDDIVEEEDSVFLNIYNNKEMSNLRNSENKDILLDHLNDIYICKYNEKQHIMRIIKRMKHAMENVHGNKWNILFSFSDCCVRSFVHDKDNINIEKNVDLLKEKILFYDEEYCIYNNNSNNSNNNNSNNNNKNELCEYKYNHLVEYVALPRNKAVHEICISNNLNKKFIKENYKIMCFQPTKISHKDFLKSKLFYKSINYTNLQTRNITHVTIDFSYMDDKMKNNFKQHVINEFVNNPNITKEDLSNSLFHLATYFYHEKNKEPGTWCVFISEEKGFAGAVNIVKNKYLRMTAQNKNKKYNILVFKTPAL</sequence>
<dbReference type="VEuPathDB" id="PlasmoDB:PGABG01_0612700"/>
<proteinExistence type="predicted"/>
<dbReference type="AlphaFoldDB" id="A0A151LRM2"/>
<dbReference type="EMBL" id="LVLB01000007">
    <property type="protein sequence ID" value="KYO01835.1"/>
    <property type="molecule type" value="Genomic_DNA"/>
</dbReference>
<dbReference type="Proteomes" id="UP000076004">
    <property type="component" value="Chromosome 6"/>
</dbReference>
<feature type="region of interest" description="Disordered" evidence="1">
    <location>
        <begin position="1"/>
        <end position="25"/>
    </location>
</feature>
<feature type="non-terminal residue" evidence="2">
    <location>
        <position position="1"/>
    </location>
</feature>
<feature type="compositionally biased region" description="Basic and acidic residues" evidence="1">
    <location>
        <begin position="1"/>
        <end position="23"/>
    </location>
</feature>
<dbReference type="GeneID" id="29775327"/>